<feature type="region of interest" description="Disordered" evidence="9">
    <location>
        <begin position="1"/>
        <end position="48"/>
    </location>
</feature>
<evidence type="ECO:0000256" key="6">
    <source>
        <dbReference type="ARBA" id="ARBA00022692"/>
    </source>
</evidence>
<evidence type="ECO:0000313" key="13">
    <source>
        <dbReference type="Proteomes" id="UP000325313"/>
    </source>
</evidence>
<name>A0A5B0SFN1_PUCGR</name>
<feature type="compositionally biased region" description="Polar residues" evidence="9">
    <location>
        <begin position="10"/>
        <end position="26"/>
    </location>
</feature>
<dbReference type="GO" id="GO:0004169">
    <property type="term" value="F:dolichyl-phosphate-mannose-protein mannosyltransferase activity"/>
    <property type="evidence" value="ECO:0007669"/>
    <property type="project" value="TreeGrafter"/>
</dbReference>
<evidence type="ECO:0000256" key="4">
    <source>
        <dbReference type="ARBA" id="ARBA00022676"/>
    </source>
</evidence>
<sequence>MRSSQERLPTRRTPYQTRDSTSNITRSSRKQDHSDVKPRTDDSAHDQNRSNDLCAYRRKDFLLLLIIGLLAALLRFKNIADPPGIAFDEVHFGKFLSFYLKREYFFDVHPPLAKLMLAAHAWLIGYKGDFAFENIADSYIGSSVPYVGLRSFSAILGSLTPMLVYAIMKESGYPAFASTISACLIVFDNGHIVHTRLILLDAPLILFASCSMFAYIKFYKLRYNEFSRPWWTWLTLTGLALSLTISCKFVGLFTYFTIGSAVALDLWDMLDIRRGHPLVQASIHIHSSDAARPCWTM</sequence>
<comment type="similarity">
    <text evidence="3">Belongs to the glycosyltransferase 39 family.</text>
</comment>
<dbReference type="Proteomes" id="UP000325313">
    <property type="component" value="Unassembled WGS sequence"/>
</dbReference>
<keyword evidence="8 10" id="KW-0472">Membrane</keyword>
<feature type="transmembrane region" description="Helical" evidence="10">
    <location>
        <begin position="197"/>
        <end position="216"/>
    </location>
</feature>
<gene>
    <name evidence="12" type="ORF">PGTUg99_008279</name>
</gene>
<evidence type="ECO:0000256" key="9">
    <source>
        <dbReference type="SAM" id="MobiDB-lite"/>
    </source>
</evidence>
<evidence type="ECO:0000256" key="8">
    <source>
        <dbReference type="ARBA" id="ARBA00023136"/>
    </source>
</evidence>
<reference evidence="12 13" key="1">
    <citation type="submission" date="2019-05" db="EMBL/GenBank/DDBJ databases">
        <title>Emergence of the Ug99 lineage of the wheat stem rust pathogen through somatic hybridization.</title>
        <authorList>
            <person name="Li F."/>
            <person name="Upadhyaya N.M."/>
            <person name="Sperschneider J."/>
            <person name="Matny O."/>
            <person name="Nguyen-Phuc H."/>
            <person name="Mago R."/>
            <person name="Raley C."/>
            <person name="Miller M.E."/>
            <person name="Silverstein K.A.T."/>
            <person name="Henningsen E."/>
            <person name="Hirsch C.D."/>
            <person name="Visser B."/>
            <person name="Pretorius Z.A."/>
            <person name="Steffenson B.J."/>
            <person name="Schwessinger B."/>
            <person name="Dodds P.N."/>
            <person name="Figueroa M."/>
        </authorList>
    </citation>
    <scope>NUCLEOTIDE SEQUENCE [LARGE SCALE GENOMIC DNA]</scope>
    <source>
        <strain evidence="12 13">Ug99</strain>
    </source>
</reference>
<evidence type="ECO:0000256" key="10">
    <source>
        <dbReference type="SAM" id="Phobius"/>
    </source>
</evidence>
<dbReference type="UniPathway" id="UPA00378"/>
<dbReference type="GO" id="GO:0005783">
    <property type="term" value="C:endoplasmic reticulum"/>
    <property type="evidence" value="ECO:0007669"/>
    <property type="project" value="TreeGrafter"/>
</dbReference>
<keyword evidence="5" id="KW-0808">Transferase</keyword>
<dbReference type="InterPro" id="IPR003342">
    <property type="entry name" value="ArnT-like_N"/>
</dbReference>
<keyword evidence="6 10" id="KW-0812">Transmembrane</keyword>
<keyword evidence="4" id="KW-0328">Glycosyltransferase</keyword>
<feature type="compositionally biased region" description="Basic and acidic residues" evidence="9">
    <location>
        <begin position="29"/>
        <end position="48"/>
    </location>
</feature>
<dbReference type="PANTHER" id="PTHR10050">
    <property type="entry name" value="DOLICHYL-PHOSPHATE-MANNOSE--PROTEIN MANNOSYLTRANSFERASE"/>
    <property type="match status" value="1"/>
</dbReference>
<organism evidence="12 13">
    <name type="scientific">Puccinia graminis f. sp. tritici</name>
    <dbReference type="NCBI Taxonomy" id="56615"/>
    <lineage>
        <taxon>Eukaryota</taxon>
        <taxon>Fungi</taxon>
        <taxon>Dikarya</taxon>
        <taxon>Basidiomycota</taxon>
        <taxon>Pucciniomycotina</taxon>
        <taxon>Pucciniomycetes</taxon>
        <taxon>Pucciniales</taxon>
        <taxon>Pucciniaceae</taxon>
        <taxon>Puccinia</taxon>
    </lineage>
</organism>
<comment type="subcellular location">
    <subcellularLocation>
        <location evidence="1">Endomembrane system</location>
        <topology evidence="1">Multi-pass membrane protein</topology>
    </subcellularLocation>
</comment>
<dbReference type="GO" id="GO:0016020">
    <property type="term" value="C:membrane"/>
    <property type="evidence" value="ECO:0007669"/>
    <property type="project" value="InterPro"/>
</dbReference>
<accession>A0A5B0SFN1</accession>
<proteinExistence type="inferred from homology"/>
<feature type="transmembrane region" description="Helical" evidence="10">
    <location>
        <begin position="108"/>
        <end position="126"/>
    </location>
</feature>
<feature type="transmembrane region" description="Helical" evidence="10">
    <location>
        <begin position="61"/>
        <end position="80"/>
    </location>
</feature>
<keyword evidence="7 10" id="KW-1133">Transmembrane helix</keyword>
<feature type="transmembrane region" description="Helical" evidence="10">
    <location>
        <begin position="147"/>
        <end position="167"/>
    </location>
</feature>
<evidence type="ECO:0000259" key="11">
    <source>
        <dbReference type="Pfam" id="PF02366"/>
    </source>
</evidence>
<dbReference type="InterPro" id="IPR027005">
    <property type="entry name" value="PMT-like"/>
</dbReference>
<evidence type="ECO:0000256" key="5">
    <source>
        <dbReference type="ARBA" id="ARBA00022679"/>
    </source>
</evidence>
<evidence type="ECO:0000256" key="2">
    <source>
        <dbReference type="ARBA" id="ARBA00004922"/>
    </source>
</evidence>
<feature type="domain" description="ArnT-like N-terminal" evidence="11">
    <location>
        <begin position="66"/>
        <end position="273"/>
    </location>
</feature>
<dbReference type="AlphaFoldDB" id="A0A5B0SFN1"/>
<dbReference type="EMBL" id="VDEP01000014">
    <property type="protein sequence ID" value="KAA1136976.1"/>
    <property type="molecule type" value="Genomic_DNA"/>
</dbReference>
<comment type="pathway">
    <text evidence="2">Protein modification; protein glycosylation.</text>
</comment>
<evidence type="ECO:0000256" key="7">
    <source>
        <dbReference type="ARBA" id="ARBA00022989"/>
    </source>
</evidence>
<comment type="caution">
    <text evidence="12">The sequence shown here is derived from an EMBL/GenBank/DDBJ whole genome shotgun (WGS) entry which is preliminary data.</text>
</comment>
<feature type="transmembrane region" description="Helical" evidence="10">
    <location>
        <begin position="236"/>
        <end position="264"/>
    </location>
</feature>
<dbReference type="PANTHER" id="PTHR10050:SF51">
    <property type="entry name" value="PROTEIN O-MANNOSYL-TRANSFERASE 1"/>
    <property type="match status" value="1"/>
</dbReference>
<evidence type="ECO:0000313" key="12">
    <source>
        <dbReference type="EMBL" id="KAA1136976.1"/>
    </source>
</evidence>
<dbReference type="Pfam" id="PF02366">
    <property type="entry name" value="PMT"/>
    <property type="match status" value="1"/>
</dbReference>
<evidence type="ECO:0000256" key="1">
    <source>
        <dbReference type="ARBA" id="ARBA00004127"/>
    </source>
</evidence>
<evidence type="ECO:0000256" key="3">
    <source>
        <dbReference type="ARBA" id="ARBA00007222"/>
    </source>
</evidence>
<protein>
    <recommendedName>
        <fullName evidence="11">ArnT-like N-terminal domain-containing protein</fullName>
    </recommendedName>
</protein>